<dbReference type="RefSeq" id="WP_158350660.1">
    <property type="nucleotide sequence ID" value="NZ_CP032999.1"/>
</dbReference>
<feature type="domain" description="Tr-type G" evidence="13">
    <location>
        <begin position="318"/>
        <end position="485"/>
    </location>
</feature>
<feature type="binding site" evidence="9">
    <location>
        <begin position="327"/>
        <end position="334"/>
    </location>
    <ligand>
        <name>GTP</name>
        <dbReference type="ChEBI" id="CHEBI:37565"/>
    </ligand>
</feature>
<proteinExistence type="inferred from homology"/>
<dbReference type="Gene3D" id="3.40.50.10050">
    <property type="entry name" value="Translation initiation factor IF- 2, domain 3"/>
    <property type="match status" value="1"/>
</dbReference>
<dbReference type="SUPFAM" id="SSF52156">
    <property type="entry name" value="Initiation factor IF2/eIF5b, domain 3"/>
    <property type="match status" value="1"/>
</dbReference>
<keyword evidence="7 9" id="KW-0648">Protein biosynthesis</keyword>
<dbReference type="Gene3D" id="2.40.30.10">
    <property type="entry name" value="Translation factors"/>
    <property type="match status" value="2"/>
</dbReference>
<dbReference type="InterPro" id="IPR036925">
    <property type="entry name" value="TIF_IF2_dom3_sf"/>
</dbReference>
<dbReference type="PANTHER" id="PTHR43381:SF5">
    <property type="entry name" value="TR-TYPE G DOMAIN-CONTAINING PROTEIN"/>
    <property type="match status" value="1"/>
</dbReference>
<dbReference type="InterPro" id="IPR009061">
    <property type="entry name" value="DNA-bd_dom_put_sf"/>
</dbReference>
<dbReference type="Gene3D" id="3.40.50.300">
    <property type="entry name" value="P-loop containing nucleotide triphosphate hydrolases"/>
    <property type="match status" value="1"/>
</dbReference>
<evidence type="ECO:0000256" key="6">
    <source>
        <dbReference type="ARBA" id="ARBA00022741"/>
    </source>
</evidence>
<comment type="function">
    <text evidence="9 10">One of the essential components for the initiation of protein synthesis. Protects formylmethionyl-tRNA from spontaneous hydrolysis and promotes its binding to the 30S ribosomal subunits. Also involved in the hydrolysis of GTP during the formation of the 70S ribosomal complex.</text>
</comment>
<dbReference type="Pfam" id="PF11987">
    <property type="entry name" value="IF-2"/>
    <property type="match status" value="1"/>
</dbReference>
<dbReference type="GO" id="GO:0005829">
    <property type="term" value="C:cytosol"/>
    <property type="evidence" value="ECO:0007669"/>
    <property type="project" value="TreeGrafter"/>
</dbReference>
<evidence type="ECO:0000256" key="7">
    <source>
        <dbReference type="ARBA" id="ARBA00022917"/>
    </source>
</evidence>
<dbReference type="FunFam" id="2.40.30.10:FF:000007">
    <property type="entry name" value="Translation initiation factor IF-2"/>
    <property type="match status" value="1"/>
</dbReference>
<evidence type="ECO:0000256" key="3">
    <source>
        <dbReference type="ARBA" id="ARBA00020675"/>
    </source>
</evidence>
<dbReference type="Pfam" id="PF00009">
    <property type="entry name" value="GTP_EFTU"/>
    <property type="match status" value="1"/>
</dbReference>
<comment type="similarity">
    <text evidence="2 9 10">Belongs to the TRAFAC class translation factor GTPase superfamily. Classic translation factor GTPase family. IF-2 subfamily.</text>
</comment>
<dbReference type="FunFam" id="3.40.50.300:FF:000019">
    <property type="entry name" value="Translation initiation factor IF-2"/>
    <property type="match status" value="1"/>
</dbReference>
<dbReference type="NCBIfam" id="TIGR00487">
    <property type="entry name" value="IF-2"/>
    <property type="match status" value="1"/>
</dbReference>
<dbReference type="PANTHER" id="PTHR43381">
    <property type="entry name" value="TRANSLATION INITIATION FACTOR IF-2-RELATED"/>
    <property type="match status" value="1"/>
</dbReference>
<evidence type="ECO:0000256" key="1">
    <source>
        <dbReference type="ARBA" id="ARBA00004496"/>
    </source>
</evidence>
<evidence type="ECO:0000256" key="10">
    <source>
        <dbReference type="RuleBase" id="RU000644"/>
    </source>
</evidence>
<sequence>MSSITVQSLSCEMNITISELIKKFAYLGVIKKKNDYVSLQEKKLLLHYLSSRNELSLSMIQKKKISNVINRAMKTIKDQSKKNKLQQKDFHQDNVNQSGYQVISDGSNRLLHSKYDKSSKNNVLNNKNMFVKLDNKNIKNKTIINTKKNITIMPKKNKINLSNQLTIQKFSSLNNIQKNSNLRVLDDANKSIKYNNFRYKKNNIKNKNQKKFLKNKKFTFLNQNFIKPKQSITKNIVINKQISISELSNKMAIKSAELVKKIVEMGYTVTIDQIIDQETAQIIIEEMGHKAILIKDNSLEESILQEHQVIHKNYVKKSRPPVVTIMGHVDHGKTSLLDYIRSTRVVNNEFGGITQHIGAYYVTTKYGTITFLDTPGHAAFTSMRARGAQITDIVVLVVAGDDGVKPQTIEAIQHAKLAKVPILVAINKIDKKEVNIEKIKKELAEHDILPEEWGGENIFVNISCVTGEGIDNLLNAILLQSEILELSAVSSGLASGVVVEARLDKHCGPMLTILIRSGQLKKGDIILCGLHYGKVRTMKDSSGNKVKSSGPSIPIEISGLSGIPMSGDVFYVVSSEKKAREIALYRKNKYRDNKLLDPKELNINNMFNQLNKNNISILHIILKTDVKGSLEAISNAIFYLSNEKVNIKIVSSNVGNITETDVSLAVATHAIIIGFNVHTNVLAKRLLKTERVEVYYYSVIYHLIDAIKLMVSNMMTPQYKTLIKGSAEIRDIFNPGKSIFVAGCMVTSGIIKRKYSIHILRNSQIIYKGELDSLRRFKEDVQEVSSGKECGIAIKNYNNISIGDVIQSFKVIKIKHVH</sequence>
<feature type="binding site" evidence="9">
    <location>
        <begin position="373"/>
        <end position="377"/>
    </location>
    <ligand>
        <name>GTP</name>
        <dbReference type="ChEBI" id="CHEBI:37565"/>
    </ligand>
</feature>
<reference evidence="14 15" key="1">
    <citation type="submission" date="2018-10" db="EMBL/GenBank/DDBJ databases">
        <title>Comparative functional genomics of the obligate endosymbiont Buchnera aphidicola.</title>
        <authorList>
            <person name="Chong R.A."/>
        </authorList>
    </citation>
    <scope>NUCLEOTIDE SEQUENCE [LARGE SCALE GENOMIC DNA]</scope>
    <source>
        <strain evidence="14 15">Ska</strain>
    </source>
</reference>
<dbReference type="OrthoDB" id="9811804at2"/>
<dbReference type="HAMAP" id="MF_00100_B">
    <property type="entry name" value="IF_2_B"/>
    <property type="match status" value="1"/>
</dbReference>
<dbReference type="EMBL" id="CP032999">
    <property type="protein sequence ID" value="QCI26044.1"/>
    <property type="molecule type" value="Genomic_DNA"/>
</dbReference>
<dbReference type="FunFam" id="3.40.50.10050:FF:000001">
    <property type="entry name" value="Translation initiation factor IF-2"/>
    <property type="match status" value="1"/>
</dbReference>
<dbReference type="GO" id="GO:0097216">
    <property type="term" value="F:guanosine tetraphosphate binding"/>
    <property type="evidence" value="ECO:0007669"/>
    <property type="project" value="UniProtKB-ARBA"/>
</dbReference>
<evidence type="ECO:0000256" key="12">
    <source>
        <dbReference type="SAM" id="Coils"/>
    </source>
</evidence>
<dbReference type="InterPro" id="IPR004161">
    <property type="entry name" value="EFTu-like_2"/>
</dbReference>
<evidence type="ECO:0000256" key="4">
    <source>
        <dbReference type="ARBA" id="ARBA00022490"/>
    </source>
</evidence>
<dbReference type="SUPFAM" id="SSF46955">
    <property type="entry name" value="Putative DNA-binding domain"/>
    <property type="match status" value="1"/>
</dbReference>
<keyword evidence="6 9" id="KW-0547">Nucleotide-binding</keyword>
<dbReference type="SUPFAM" id="SSF50447">
    <property type="entry name" value="Translation proteins"/>
    <property type="match status" value="2"/>
</dbReference>
<evidence type="ECO:0000256" key="5">
    <source>
        <dbReference type="ARBA" id="ARBA00022540"/>
    </source>
</evidence>
<dbReference type="InterPro" id="IPR009000">
    <property type="entry name" value="Transl_B-barrel_sf"/>
</dbReference>
<evidence type="ECO:0000256" key="8">
    <source>
        <dbReference type="ARBA" id="ARBA00023134"/>
    </source>
</evidence>
<evidence type="ECO:0000313" key="15">
    <source>
        <dbReference type="Proteomes" id="UP000298685"/>
    </source>
</evidence>
<dbReference type="FunFam" id="2.40.30.10:FF:000008">
    <property type="entry name" value="Translation initiation factor IF-2"/>
    <property type="match status" value="1"/>
</dbReference>
<dbReference type="GO" id="GO:0003924">
    <property type="term" value="F:GTPase activity"/>
    <property type="evidence" value="ECO:0007669"/>
    <property type="project" value="UniProtKB-UniRule"/>
</dbReference>
<accession>A0A4D6YJ82</accession>
<dbReference type="CDD" id="cd03702">
    <property type="entry name" value="IF2_mtIF2_II"/>
    <property type="match status" value="1"/>
</dbReference>
<dbReference type="GO" id="GO:0003743">
    <property type="term" value="F:translation initiation factor activity"/>
    <property type="evidence" value="ECO:0007669"/>
    <property type="project" value="UniProtKB-UniRule"/>
</dbReference>
<dbReference type="Pfam" id="PF04760">
    <property type="entry name" value="IF2_N"/>
    <property type="match status" value="2"/>
</dbReference>
<organism evidence="14 15">
    <name type="scientific">Buchnera aphidicola</name>
    <name type="common">Sarucallis kahawaluokalani</name>
    <dbReference type="NCBI Taxonomy" id="1241878"/>
    <lineage>
        <taxon>Bacteria</taxon>
        <taxon>Pseudomonadati</taxon>
        <taxon>Pseudomonadota</taxon>
        <taxon>Gammaproteobacteria</taxon>
        <taxon>Enterobacterales</taxon>
        <taxon>Erwiniaceae</taxon>
        <taxon>Buchnera</taxon>
    </lineage>
</organism>
<keyword evidence="12" id="KW-0175">Coiled coil</keyword>
<evidence type="ECO:0000259" key="13">
    <source>
        <dbReference type="PROSITE" id="PS51722"/>
    </source>
</evidence>
<dbReference type="GO" id="GO:0005525">
    <property type="term" value="F:GTP binding"/>
    <property type="evidence" value="ECO:0007669"/>
    <property type="project" value="UniProtKB-KW"/>
</dbReference>
<dbReference type="NCBIfam" id="TIGR00231">
    <property type="entry name" value="small_GTP"/>
    <property type="match status" value="1"/>
</dbReference>
<dbReference type="Pfam" id="PF22042">
    <property type="entry name" value="EF-G_D2"/>
    <property type="match status" value="1"/>
</dbReference>
<feature type="binding site" evidence="9">
    <location>
        <begin position="427"/>
        <end position="430"/>
    </location>
    <ligand>
        <name>GTP</name>
        <dbReference type="ChEBI" id="CHEBI:37565"/>
    </ligand>
</feature>
<dbReference type="InterPro" id="IPR015760">
    <property type="entry name" value="TIF_IF2"/>
</dbReference>
<dbReference type="InterPro" id="IPR053905">
    <property type="entry name" value="EF-G-like_DII"/>
</dbReference>
<protein>
    <recommendedName>
        <fullName evidence="3 9">Translation initiation factor IF-2</fullName>
    </recommendedName>
</protein>
<name>A0A4D6YJ82_9GAMM</name>
<gene>
    <name evidence="9" type="primary">infB</name>
    <name evidence="14" type="ORF">D9V78_01280</name>
</gene>
<keyword evidence="8 9" id="KW-0342">GTP-binding</keyword>
<evidence type="ECO:0000256" key="9">
    <source>
        <dbReference type="HAMAP-Rule" id="MF_00100"/>
    </source>
</evidence>
<dbReference type="SUPFAM" id="SSF52540">
    <property type="entry name" value="P-loop containing nucleoside triphosphate hydrolases"/>
    <property type="match status" value="1"/>
</dbReference>
<dbReference type="AlphaFoldDB" id="A0A4D6YJ82"/>
<dbReference type="PROSITE" id="PS01176">
    <property type="entry name" value="IF2"/>
    <property type="match status" value="1"/>
</dbReference>
<keyword evidence="5 9" id="KW-0396">Initiation factor</keyword>
<dbReference type="InterPro" id="IPR005225">
    <property type="entry name" value="Small_GTP-bd"/>
</dbReference>
<keyword evidence="4 9" id="KW-0963">Cytoplasm</keyword>
<dbReference type="CDD" id="cd03692">
    <property type="entry name" value="mtIF2_IVc"/>
    <property type="match status" value="1"/>
</dbReference>
<dbReference type="PROSITE" id="PS51722">
    <property type="entry name" value="G_TR_2"/>
    <property type="match status" value="1"/>
</dbReference>
<dbReference type="InterPro" id="IPR027417">
    <property type="entry name" value="P-loop_NTPase"/>
</dbReference>
<feature type="region of interest" description="G-domain" evidence="9">
    <location>
        <begin position="321"/>
        <end position="469"/>
    </location>
</feature>
<dbReference type="Gene3D" id="3.30.56.50">
    <property type="entry name" value="Putative DNA-binding domain, N-terminal subdomain of bacterial translation initiation factor IF2"/>
    <property type="match status" value="1"/>
</dbReference>
<dbReference type="InterPro" id="IPR044145">
    <property type="entry name" value="IF2_II"/>
</dbReference>
<dbReference type="Proteomes" id="UP000298685">
    <property type="component" value="Chromosome"/>
</dbReference>
<dbReference type="Pfam" id="PF03144">
    <property type="entry name" value="GTP_EFTU_D2"/>
    <property type="match status" value="1"/>
</dbReference>
<dbReference type="InterPro" id="IPR023115">
    <property type="entry name" value="TIF_IF2_dom3"/>
</dbReference>
<dbReference type="InterPro" id="IPR006847">
    <property type="entry name" value="IF2_N"/>
</dbReference>
<dbReference type="InterPro" id="IPR000178">
    <property type="entry name" value="TF_IF2_bacterial-like"/>
</dbReference>
<evidence type="ECO:0000313" key="14">
    <source>
        <dbReference type="EMBL" id="QCI26044.1"/>
    </source>
</evidence>
<dbReference type="CDD" id="cd01887">
    <property type="entry name" value="IF2_eIF5B"/>
    <property type="match status" value="1"/>
</dbReference>
<evidence type="ECO:0000256" key="11">
    <source>
        <dbReference type="RuleBase" id="RU000645"/>
    </source>
</evidence>
<evidence type="ECO:0000256" key="2">
    <source>
        <dbReference type="ARBA" id="ARBA00007733"/>
    </source>
</evidence>
<dbReference type="InterPro" id="IPR000795">
    <property type="entry name" value="T_Tr_GTP-bd_dom"/>
</dbReference>
<comment type="subcellular location">
    <subcellularLocation>
        <location evidence="1 9 11">Cytoplasm</location>
    </subcellularLocation>
</comment>
<feature type="coiled-coil region" evidence="12">
    <location>
        <begin position="422"/>
        <end position="449"/>
    </location>
</feature>